<protein>
    <submittedName>
        <fullName evidence="1">Uncharacterized protein</fullName>
    </submittedName>
</protein>
<evidence type="ECO:0000313" key="1">
    <source>
        <dbReference type="EMBL" id="SEC22014.1"/>
    </source>
</evidence>
<dbReference type="RefSeq" id="WP_068742579.1">
    <property type="nucleotide sequence ID" value="NZ_CBDRGN010000001.1"/>
</dbReference>
<keyword evidence="2" id="KW-1185">Reference proteome</keyword>
<sequence>MHLPEIATEGVIFSESPCGGTLEVARVHDDDGERIALFMSEGRGDDANHSTIELTRDQAVQLIEMVLAAV</sequence>
<organism evidence="1 2">
    <name type="scientific">Tsukamurella tyrosinosolvens</name>
    <dbReference type="NCBI Taxonomy" id="57704"/>
    <lineage>
        <taxon>Bacteria</taxon>
        <taxon>Bacillati</taxon>
        <taxon>Actinomycetota</taxon>
        <taxon>Actinomycetes</taxon>
        <taxon>Mycobacteriales</taxon>
        <taxon>Tsukamurellaceae</taxon>
        <taxon>Tsukamurella</taxon>
    </lineage>
</organism>
<accession>A0A1H4QR86</accession>
<proteinExistence type="predicted"/>
<evidence type="ECO:0000313" key="2">
    <source>
        <dbReference type="Proteomes" id="UP000182241"/>
    </source>
</evidence>
<gene>
    <name evidence="1" type="ORF">SAMN04489793_1821</name>
</gene>
<dbReference type="EMBL" id="FNSA01000003">
    <property type="protein sequence ID" value="SEC22014.1"/>
    <property type="molecule type" value="Genomic_DNA"/>
</dbReference>
<reference evidence="2" key="1">
    <citation type="submission" date="2016-10" db="EMBL/GenBank/DDBJ databases">
        <authorList>
            <person name="Varghese N."/>
            <person name="Submissions S."/>
        </authorList>
    </citation>
    <scope>NUCLEOTIDE SEQUENCE [LARGE SCALE GENOMIC DNA]</scope>
    <source>
        <strain evidence="2">DSM 44234</strain>
    </source>
</reference>
<name>A0A1H4QR86_TSUTY</name>
<dbReference type="Proteomes" id="UP000182241">
    <property type="component" value="Unassembled WGS sequence"/>
</dbReference>
<dbReference type="AlphaFoldDB" id="A0A1H4QR86"/>